<evidence type="ECO:0000256" key="3">
    <source>
        <dbReference type="ARBA" id="ARBA00023180"/>
    </source>
</evidence>
<dbReference type="InParanoid" id="A0A6J2XU06"/>
<evidence type="ECO:0000256" key="4">
    <source>
        <dbReference type="ARBA" id="ARBA00023295"/>
    </source>
</evidence>
<evidence type="ECO:0000313" key="8">
    <source>
        <dbReference type="RefSeq" id="XP_030754516.1"/>
    </source>
</evidence>
<dbReference type="SUPFAM" id="SSF74650">
    <property type="entry name" value="Galactose mutarotase-like"/>
    <property type="match status" value="1"/>
</dbReference>
<reference evidence="8" key="1">
    <citation type="submission" date="2025-08" db="UniProtKB">
        <authorList>
            <consortium name="RefSeq"/>
        </authorList>
    </citation>
    <scope>IDENTIFICATION</scope>
    <source>
        <tissue evidence="8">Gonads</tissue>
    </source>
</reference>
<dbReference type="GO" id="GO:0005975">
    <property type="term" value="P:carbohydrate metabolic process"/>
    <property type="evidence" value="ECO:0007669"/>
    <property type="project" value="InterPro"/>
</dbReference>
<keyword evidence="2" id="KW-0378">Hydrolase</keyword>
<evidence type="ECO:0000256" key="1">
    <source>
        <dbReference type="ARBA" id="ARBA00022729"/>
    </source>
</evidence>
<sequence length="313" mass="35519">MLRYALAVVAGLFLASTVTVVVADRNLDIPFPFNCSTKTVCSGLRIKLPNENEEYNAVYDDYVDGALYFNVSNKVGNNLTLLIGGLENNRFRIIIEEPDHHRYKLQYSLEKEPTNVSLTVNAISEFYVIASDKFKNKVIVHYNPLSIEFYHDDALATVLEGNRIIFQNTEEDQDFTFGVRFVGAERLIGLHEHVDDLSLRHTADYSIDPYRLRNTDFGMVKYDLNTTESMYGSVPVIYGFGANTSGIFLHNAAEMFIDIDNNRKSAYFMVNGGTLDLFVLLGPSLKETVRQYVDLTGKPHLPQLWALGYHQCR</sequence>
<evidence type="ECO:0000259" key="6">
    <source>
        <dbReference type="Pfam" id="PF13802"/>
    </source>
</evidence>
<dbReference type="GO" id="GO:0090599">
    <property type="term" value="F:alpha-glucosidase activity"/>
    <property type="evidence" value="ECO:0007669"/>
    <property type="project" value="TreeGrafter"/>
</dbReference>
<keyword evidence="3" id="KW-0325">Glycoprotein</keyword>
<dbReference type="GO" id="GO:0006491">
    <property type="term" value="P:N-glycan processing"/>
    <property type="evidence" value="ECO:0007669"/>
    <property type="project" value="TreeGrafter"/>
</dbReference>
<dbReference type="GO" id="GO:0030246">
    <property type="term" value="F:carbohydrate binding"/>
    <property type="evidence" value="ECO:0007669"/>
    <property type="project" value="InterPro"/>
</dbReference>
<keyword evidence="7" id="KW-1185">Reference proteome</keyword>
<feature type="signal peptide" evidence="5">
    <location>
        <begin position="1"/>
        <end position="23"/>
    </location>
</feature>
<protein>
    <submittedName>
        <fullName evidence="8">Glucosidase 2 subunit alpha-like</fullName>
    </submittedName>
</protein>
<evidence type="ECO:0000313" key="7">
    <source>
        <dbReference type="Proteomes" id="UP000504635"/>
    </source>
</evidence>
<organism evidence="7 8">
    <name type="scientific">Sitophilus oryzae</name>
    <name type="common">Rice weevil</name>
    <name type="synonym">Curculio oryzae</name>
    <dbReference type="NCBI Taxonomy" id="7048"/>
    <lineage>
        <taxon>Eukaryota</taxon>
        <taxon>Metazoa</taxon>
        <taxon>Ecdysozoa</taxon>
        <taxon>Arthropoda</taxon>
        <taxon>Hexapoda</taxon>
        <taxon>Insecta</taxon>
        <taxon>Pterygota</taxon>
        <taxon>Neoptera</taxon>
        <taxon>Endopterygota</taxon>
        <taxon>Coleoptera</taxon>
        <taxon>Polyphaga</taxon>
        <taxon>Cucujiformia</taxon>
        <taxon>Curculionidae</taxon>
        <taxon>Dryophthorinae</taxon>
        <taxon>Sitophilus</taxon>
    </lineage>
</organism>
<dbReference type="RefSeq" id="XP_030754516.1">
    <property type="nucleotide sequence ID" value="XM_030898656.1"/>
</dbReference>
<dbReference type="Gene3D" id="2.60.40.1760">
    <property type="entry name" value="glycosyl hydrolase (family 31)"/>
    <property type="match status" value="1"/>
</dbReference>
<dbReference type="KEGG" id="soy:115881239"/>
<dbReference type="CDD" id="cd14752">
    <property type="entry name" value="GH31_N"/>
    <property type="match status" value="1"/>
</dbReference>
<dbReference type="PANTHER" id="PTHR22762">
    <property type="entry name" value="ALPHA-GLUCOSIDASE"/>
    <property type="match status" value="1"/>
</dbReference>
<feature type="domain" description="Glycoside hydrolase family 31 N-terminal" evidence="6">
    <location>
        <begin position="85"/>
        <end position="258"/>
    </location>
</feature>
<dbReference type="GeneID" id="115881239"/>
<dbReference type="Pfam" id="PF13802">
    <property type="entry name" value="Gal_mutarotas_2"/>
    <property type="match status" value="1"/>
</dbReference>
<dbReference type="InterPro" id="IPR011013">
    <property type="entry name" value="Gal_mutarotase_sf_dom"/>
</dbReference>
<proteinExistence type="predicted"/>
<dbReference type="Proteomes" id="UP000504635">
    <property type="component" value="Unplaced"/>
</dbReference>
<name>A0A6J2XU06_SITOR</name>
<dbReference type="AlphaFoldDB" id="A0A6J2XU06"/>
<evidence type="ECO:0000256" key="2">
    <source>
        <dbReference type="ARBA" id="ARBA00022801"/>
    </source>
</evidence>
<keyword evidence="4" id="KW-0326">Glycosidase</keyword>
<gene>
    <name evidence="8" type="primary">LOC115881239</name>
</gene>
<feature type="chain" id="PRO_5027008746" evidence="5">
    <location>
        <begin position="24"/>
        <end position="313"/>
    </location>
</feature>
<evidence type="ECO:0000256" key="5">
    <source>
        <dbReference type="SAM" id="SignalP"/>
    </source>
</evidence>
<dbReference type="InterPro" id="IPR025887">
    <property type="entry name" value="Glyco_hydro_31_N_dom"/>
</dbReference>
<accession>A0A6J2XU06</accession>
<dbReference type="PANTHER" id="PTHR22762:SF54">
    <property type="entry name" value="BCDNA.GH04962"/>
    <property type="match status" value="1"/>
</dbReference>
<keyword evidence="1 5" id="KW-0732">Signal</keyword>
<dbReference type="OrthoDB" id="6780448at2759"/>